<dbReference type="GO" id="GO:0000287">
    <property type="term" value="F:magnesium ion binding"/>
    <property type="evidence" value="ECO:0007669"/>
    <property type="project" value="InterPro"/>
</dbReference>
<keyword evidence="5 12" id="KW-0436">Ligase</keyword>
<dbReference type="Pfam" id="PF03484">
    <property type="entry name" value="B5"/>
    <property type="match status" value="1"/>
</dbReference>
<evidence type="ECO:0000256" key="6">
    <source>
        <dbReference type="ARBA" id="ARBA00022723"/>
    </source>
</evidence>
<proteinExistence type="inferred from homology"/>
<dbReference type="Pfam" id="PF17759">
    <property type="entry name" value="tRNA_synthFbeta"/>
    <property type="match status" value="1"/>
</dbReference>
<evidence type="ECO:0000313" key="14">
    <source>
        <dbReference type="EMBL" id="AYQ54947.1"/>
    </source>
</evidence>
<dbReference type="EMBL" id="CP017686">
    <property type="protein sequence ID" value="AYQ54947.1"/>
    <property type="molecule type" value="Genomic_DNA"/>
</dbReference>
<dbReference type="InterPro" id="IPR041616">
    <property type="entry name" value="PheRS_beta_core"/>
</dbReference>
<dbReference type="CDD" id="cd00769">
    <property type="entry name" value="PheRS_beta_core"/>
    <property type="match status" value="1"/>
</dbReference>
<comment type="cofactor">
    <cofactor evidence="1 12">
        <name>Mg(2+)</name>
        <dbReference type="ChEBI" id="CHEBI:18420"/>
    </cofactor>
</comment>
<dbReference type="InterPro" id="IPR004531">
    <property type="entry name" value="Phe-tRNA-synth_IIc_bsu_arc_euk"/>
</dbReference>
<dbReference type="SUPFAM" id="SSF55681">
    <property type="entry name" value="Class II aaRS and biotin synthetases"/>
    <property type="match status" value="1"/>
</dbReference>
<dbReference type="FunFam" id="3.50.40.10:FF:000003">
    <property type="entry name" value="Phenylalanine--tRNA ligase beta subunit"/>
    <property type="match status" value="1"/>
</dbReference>
<reference evidence="14 15" key="1">
    <citation type="submission" date="2016-10" db="EMBL/GenBank/DDBJ databases">
        <title>Complete genome of the TMA-utilizing, human hosted archaeon Methanomethylophilus alvus Gen. nov, sp. nov., strain Mx-05, derived from a pure culture.</title>
        <authorList>
            <person name="Brugere J.-F."/>
            <person name="Ben Hania W."/>
            <person name="Chaudhary P.P."/>
            <person name="Gaci N."/>
            <person name="Borrel G."/>
            <person name="Cao Van Tuat L."/>
            <person name="Fardeau M.-L."/>
            <person name="Harris H.M.B."/>
            <person name="O'Toole P.W."/>
            <person name="Ollivier B."/>
        </authorList>
    </citation>
    <scope>NUCLEOTIDE SEQUENCE [LARGE SCALE GENOMIC DNA]</scope>
    <source>
        <strain evidence="14 15">Mx-05</strain>
    </source>
</reference>
<gene>
    <name evidence="12" type="primary">pheT</name>
    <name evidence="14" type="ORF">BKD89_03890</name>
</gene>
<dbReference type="PANTHER" id="PTHR10947">
    <property type="entry name" value="PHENYLALANYL-TRNA SYNTHETASE BETA CHAIN AND LEUCINE-RICH REPEAT-CONTAINING PROTEIN 47"/>
    <property type="match status" value="1"/>
</dbReference>
<dbReference type="RefSeq" id="WP_015504676.1">
    <property type="nucleotide sequence ID" value="NZ_CP017686.1"/>
</dbReference>
<evidence type="ECO:0000256" key="2">
    <source>
        <dbReference type="ARBA" id="ARBA00004496"/>
    </source>
</evidence>
<dbReference type="InterPro" id="IPR005147">
    <property type="entry name" value="tRNA_synthase_B5-dom"/>
</dbReference>
<evidence type="ECO:0000256" key="8">
    <source>
        <dbReference type="ARBA" id="ARBA00022840"/>
    </source>
</evidence>
<evidence type="ECO:0000256" key="4">
    <source>
        <dbReference type="ARBA" id="ARBA00022490"/>
    </source>
</evidence>
<dbReference type="NCBIfam" id="TIGR00471">
    <property type="entry name" value="pheT_arch"/>
    <property type="match status" value="1"/>
</dbReference>
<dbReference type="GO" id="GO:0005524">
    <property type="term" value="F:ATP binding"/>
    <property type="evidence" value="ECO:0007669"/>
    <property type="project" value="UniProtKB-UniRule"/>
</dbReference>
<dbReference type="InterPro" id="IPR020825">
    <property type="entry name" value="Phe-tRNA_synthase-like_B3/B4"/>
</dbReference>
<comment type="subcellular location">
    <subcellularLocation>
        <location evidence="2 12">Cytoplasm</location>
    </subcellularLocation>
</comment>
<sequence>MTNVNFSYKDLEKLMGKELPQDEALEKLQLIGSDTGDTVPGSDEMTVEFFPNRPDMYSVEGIARAMRAFLGIEPGLKEYAVEDSDIEAVVTPGVKEIRPYFMCAAVFGVDVDDTALRSMMEMQEKLHITVGRKRSKLAIGIHDLDKVTPPFTFEAVDPDRFSFVPLAKTEKMTMREILEKHEKGRAYAHLMDGMEKFPVILDAKGNVLSFPPIINGALTTVTTSTRNLFVDVTGFDEGAVEECVNIVTTALAERGGTIKRVHMEGAPKESYPNLEPRTMTVSLKECGRFVGVDFTPEQAVEALGRMGLGAECDGDRLTVRIPAYRMDFLHDADVYEDVAIGYGFDNYGKKRHDVTQTFGKLLPETSFSEKVKDIMIGLGYTELTTLTLSNKRDEFEISGLPEVDAVTVKNPITEEHTCLRSYLMPSLMKILRHNKHRDLPQKIFEVGFVIRDAKTVLHLCALQAASRSSFTEVKSLTESVLREMNVEYAFETCDYSTFIPGRGAFITVDGQRIGVFGEMSPRTITDYEMTHPVTMLEMDLTGIISKRSGRLF</sequence>
<dbReference type="PROSITE" id="PS51483">
    <property type="entry name" value="B5"/>
    <property type="match status" value="1"/>
</dbReference>
<protein>
    <recommendedName>
        <fullName evidence="12">Phenylalanine--tRNA ligase beta subunit</fullName>
        <ecNumber evidence="12">6.1.1.20</ecNumber>
    </recommendedName>
    <alternativeName>
        <fullName evidence="12">Phenylalanyl-tRNA synthetase beta subunit</fullName>
        <shortName evidence="12">PheRS</shortName>
    </alternativeName>
</protein>
<comment type="similarity">
    <text evidence="3 12">Belongs to the phenylalanyl-tRNA synthetase beta subunit family. Type 2 subfamily.</text>
</comment>
<dbReference type="InterPro" id="IPR045864">
    <property type="entry name" value="aa-tRNA-synth_II/BPL/LPL"/>
</dbReference>
<dbReference type="Gene3D" id="3.50.40.10">
    <property type="entry name" value="Phenylalanyl-trna Synthetase, Chain B, domain 3"/>
    <property type="match status" value="1"/>
</dbReference>
<feature type="domain" description="B5" evidence="13">
    <location>
        <begin position="274"/>
        <end position="349"/>
    </location>
</feature>
<dbReference type="InterPro" id="IPR022918">
    <property type="entry name" value="Phe_tRNA_ligase_beta2_arc"/>
</dbReference>
<dbReference type="Proteomes" id="UP000273278">
    <property type="component" value="Chromosome"/>
</dbReference>
<dbReference type="GO" id="GO:0003723">
    <property type="term" value="F:RNA binding"/>
    <property type="evidence" value="ECO:0007669"/>
    <property type="project" value="InterPro"/>
</dbReference>
<evidence type="ECO:0000256" key="3">
    <source>
        <dbReference type="ARBA" id="ARBA00007438"/>
    </source>
</evidence>
<organism evidence="14 15">
    <name type="scientific">Methanomethylophilus alvi</name>
    <dbReference type="NCBI Taxonomy" id="1291540"/>
    <lineage>
        <taxon>Archaea</taxon>
        <taxon>Methanobacteriati</taxon>
        <taxon>Thermoplasmatota</taxon>
        <taxon>Thermoplasmata</taxon>
        <taxon>Methanomassiliicoccales</taxon>
        <taxon>Methanomethylophilaceae</taxon>
        <taxon>Methanomethylophilus</taxon>
    </lineage>
</organism>
<evidence type="ECO:0000256" key="11">
    <source>
        <dbReference type="ARBA" id="ARBA00023146"/>
    </source>
</evidence>
<evidence type="ECO:0000256" key="9">
    <source>
        <dbReference type="ARBA" id="ARBA00022842"/>
    </source>
</evidence>
<feature type="binding site" evidence="12">
    <location>
        <position position="333"/>
    </location>
    <ligand>
        <name>Mg(2+)</name>
        <dbReference type="ChEBI" id="CHEBI:18420"/>
        <note>shared with alpha subunit</note>
    </ligand>
</feature>
<dbReference type="GO" id="GO:0006432">
    <property type="term" value="P:phenylalanyl-tRNA aminoacylation"/>
    <property type="evidence" value="ECO:0007669"/>
    <property type="project" value="UniProtKB-UniRule"/>
</dbReference>
<keyword evidence="6 12" id="KW-0479">Metal-binding</keyword>
<feature type="binding site" evidence="12">
    <location>
        <position position="327"/>
    </location>
    <ligand>
        <name>Mg(2+)</name>
        <dbReference type="ChEBI" id="CHEBI:18420"/>
        <note>shared with alpha subunit</note>
    </ligand>
</feature>
<dbReference type="SMART" id="SM00874">
    <property type="entry name" value="B5"/>
    <property type="match status" value="1"/>
</dbReference>
<evidence type="ECO:0000256" key="5">
    <source>
        <dbReference type="ARBA" id="ARBA00022598"/>
    </source>
</evidence>
<evidence type="ECO:0000256" key="7">
    <source>
        <dbReference type="ARBA" id="ARBA00022741"/>
    </source>
</evidence>
<keyword evidence="10 12" id="KW-0648">Protein biosynthesis</keyword>
<evidence type="ECO:0000259" key="13">
    <source>
        <dbReference type="PROSITE" id="PS51483"/>
    </source>
</evidence>
<dbReference type="InterPro" id="IPR009061">
    <property type="entry name" value="DNA-bd_dom_put_sf"/>
</dbReference>
<dbReference type="Gene3D" id="3.30.930.10">
    <property type="entry name" value="Bira Bifunctional Protein, Domain 2"/>
    <property type="match status" value="1"/>
</dbReference>
<dbReference type="EC" id="6.1.1.20" evidence="12"/>
<keyword evidence="8 12" id="KW-0067">ATP-binding</keyword>
<dbReference type="Pfam" id="PF03483">
    <property type="entry name" value="B3_4"/>
    <property type="match status" value="1"/>
</dbReference>
<dbReference type="Gene3D" id="3.30.56.10">
    <property type="match status" value="2"/>
</dbReference>
<evidence type="ECO:0000256" key="10">
    <source>
        <dbReference type="ARBA" id="ARBA00022917"/>
    </source>
</evidence>
<keyword evidence="7 12" id="KW-0547">Nucleotide-binding</keyword>
<dbReference type="OMA" id="FPGRCAN"/>
<dbReference type="GO" id="GO:0004826">
    <property type="term" value="F:phenylalanine-tRNA ligase activity"/>
    <property type="evidence" value="ECO:0007669"/>
    <property type="project" value="UniProtKB-UniRule"/>
</dbReference>
<comment type="catalytic activity">
    <reaction evidence="12">
        <text>tRNA(Phe) + L-phenylalanine + ATP = L-phenylalanyl-tRNA(Phe) + AMP + diphosphate + H(+)</text>
        <dbReference type="Rhea" id="RHEA:19413"/>
        <dbReference type="Rhea" id="RHEA-COMP:9668"/>
        <dbReference type="Rhea" id="RHEA-COMP:9699"/>
        <dbReference type="ChEBI" id="CHEBI:15378"/>
        <dbReference type="ChEBI" id="CHEBI:30616"/>
        <dbReference type="ChEBI" id="CHEBI:33019"/>
        <dbReference type="ChEBI" id="CHEBI:58095"/>
        <dbReference type="ChEBI" id="CHEBI:78442"/>
        <dbReference type="ChEBI" id="CHEBI:78531"/>
        <dbReference type="ChEBI" id="CHEBI:456215"/>
        <dbReference type="EC" id="6.1.1.20"/>
    </reaction>
</comment>
<feature type="binding site" evidence="12">
    <location>
        <position position="337"/>
    </location>
    <ligand>
        <name>Mg(2+)</name>
        <dbReference type="ChEBI" id="CHEBI:18420"/>
        <note>shared with alpha subunit</note>
    </ligand>
</feature>
<dbReference type="InterPro" id="IPR005146">
    <property type="entry name" value="B3/B4_tRNA-bd"/>
</dbReference>
<dbReference type="SUPFAM" id="SSF46955">
    <property type="entry name" value="Putative DNA-binding domain"/>
    <property type="match status" value="2"/>
</dbReference>
<name>A0A3G3IGH7_9ARCH</name>
<feature type="binding site" evidence="12">
    <location>
        <position position="336"/>
    </location>
    <ligand>
        <name>Mg(2+)</name>
        <dbReference type="ChEBI" id="CHEBI:18420"/>
        <note>shared with alpha subunit</note>
    </ligand>
</feature>
<dbReference type="HAMAP" id="MF_00284">
    <property type="entry name" value="Phe_tRNA_synth_beta2"/>
    <property type="match status" value="1"/>
</dbReference>
<evidence type="ECO:0000256" key="12">
    <source>
        <dbReference type="HAMAP-Rule" id="MF_00284"/>
    </source>
</evidence>
<dbReference type="InterPro" id="IPR045060">
    <property type="entry name" value="Phe-tRNA-ligase_IIc_bsu"/>
</dbReference>
<keyword evidence="9 12" id="KW-0460">Magnesium</keyword>
<accession>A0A3G3IGH7</accession>
<comment type="subunit">
    <text evidence="12">Tetramer of two alpha and two beta subunits.</text>
</comment>
<keyword evidence="11 12" id="KW-0030">Aminoacyl-tRNA synthetase</keyword>
<dbReference type="GeneID" id="41321579"/>
<evidence type="ECO:0000313" key="15">
    <source>
        <dbReference type="Proteomes" id="UP000273278"/>
    </source>
</evidence>
<dbReference type="SMART" id="SM00873">
    <property type="entry name" value="B3_4"/>
    <property type="match status" value="1"/>
</dbReference>
<dbReference type="AlphaFoldDB" id="A0A3G3IGH7"/>
<dbReference type="GO" id="GO:0009328">
    <property type="term" value="C:phenylalanine-tRNA ligase complex"/>
    <property type="evidence" value="ECO:0007669"/>
    <property type="project" value="TreeGrafter"/>
</dbReference>
<evidence type="ECO:0000256" key="1">
    <source>
        <dbReference type="ARBA" id="ARBA00001946"/>
    </source>
</evidence>
<dbReference type="PANTHER" id="PTHR10947:SF0">
    <property type="entry name" value="PHENYLALANINE--TRNA LIGASE BETA SUBUNIT"/>
    <property type="match status" value="1"/>
</dbReference>
<keyword evidence="4 12" id="KW-0963">Cytoplasm</keyword>